<accession>A0ABT4ADI4</accession>
<dbReference type="GO" id="GO:0005524">
    <property type="term" value="F:ATP binding"/>
    <property type="evidence" value="ECO:0007669"/>
    <property type="project" value="UniProtKB-KW"/>
</dbReference>
<gene>
    <name evidence="2" type="ORF">OV287_35050</name>
</gene>
<name>A0ABT4ADI4_9BACT</name>
<organism evidence="2 3">
    <name type="scientific">Archangium lansingense</name>
    <dbReference type="NCBI Taxonomy" id="2995310"/>
    <lineage>
        <taxon>Bacteria</taxon>
        <taxon>Pseudomonadati</taxon>
        <taxon>Myxococcota</taxon>
        <taxon>Myxococcia</taxon>
        <taxon>Myxococcales</taxon>
        <taxon>Cystobacterineae</taxon>
        <taxon>Archangiaceae</taxon>
        <taxon>Archangium</taxon>
    </lineage>
</organism>
<feature type="domain" description="AAA+ ATPase" evidence="1">
    <location>
        <begin position="471"/>
        <end position="641"/>
    </location>
</feature>
<dbReference type="InterPro" id="IPR003593">
    <property type="entry name" value="AAA+_ATPase"/>
</dbReference>
<protein>
    <submittedName>
        <fullName evidence="2">ATP-binding protein</fullName>
    </submittedName>
</protein>
<evidence type="ECO:0000313" key="2">
    <source>
        <dbReference type="EMBL" id="MCY1079690.1"/>
    </source>
</evidence>
<evidence type="ECO:0000259" key="1">
    <source>
        <dbReference type="SMART" id="SM00382"/>
    </source>
</evidence>
<sequence>MLNDAQVTELWRKAYPFSEWEHWQKNYRDLLMKVRDLSDTELAQPENQQLIWSADAITTLGPGGTVKVSGAFTDPEIVNAVVALRRRQWPEDPNERADAMHDEGERILALVSPRHGPRRPQARLWRLFAALLPADFHCVFSYGAHLRVTELLLPEGTWASHVLIRDRLRKVLGPEPDEGEHVRRSIFCWWLYENYDAIKAGQTDMGKATAAPVDRKPSTITLWAYGKQFKGNFAVKRMVEAYRDVVQTTLAGISRSDLLEELGDKEEFKTLSLSSRRGLVARVTGLGLIEEREGLLRPTREGDELLENDVPDVLVQRMLERVFPMAAVLRFLKDTSHSSGEIVKYQQQLYPSWTGAMGPTSTLAWVRALDLVDQTQGGKYRLSEYGAAWEARLPHELPTRPAEAAGSIDVLADVEAAVEELKKSQSAALVVPWPDLATLRQRFLKDEQARGFVLDDSQLIALHHAWHCNPQKRFVILSGLSGTGKTALVRHYARIYCEAMGLEPGKHLEVVAVSPDWKDPTGLLGYYNALHEVPSFQVEPALRMLLAAAHNPFKPYFLLLDEMNLARVEQYFAPFLSSMESGLPVALHGQDEAVNGVPPRLEWPRNLFIAGTVNMDETTFPFSDKVLDRAFTLEFWDVNLAAFFEARPAGRQPELEGAIQAFHDALRPIRRHFGYRTAGELLAFVEAAGSEAPIEVKRGLLDQGVFSKVLPRLRGEASPELRKVFEALRSLCKTHELNRCSDKLAQMEATLHRVGLTRFWA</sequence>
<reference evidence="2 3" key="1">
    <citation type="submission" date="2022-11" db="EMBL/GenBank/DDBJ databases">
        <title>Minimal conservation of predation-associated metabolite biosynthetic gene clusters underscores biosynthetic potential of Myxococcota including descriptions for ten novel species: Archangium lansinium sp. nov., Myxococcus landrumus sp. nov., Nannocystis bai.</title>
        <authorList>
            <person name="Ahearne A."/>
            <person name="Stevens C."/>
            <person name="Phillips K."/>
        </authorList>
    </citation>
    <scope>NUCLEOTIDE SEQUENCE [LARGE SCALE GENOMIC DNA]</scope>
    <source>
        <strain evidence="2 3">MIWBW</strain>
    </source>
</reference>
<keyword evidence="2" id="KW-0547">Nucleotide-binding</keyword>
<proteinExistence type="predicted"/>
<keyword evidence="3" id="KW-1185">Reference proteome</keyword>
<comment type="caution">
    <text evidence="2">The sequence shown here is derived from an EMBL/GenBank/DDBJ whole genome shotgun (WGS) entry which is preliminary data.</text>
</comment>
<dbReference type="RefSeq" id="WP_267538391.1">
    <property type="nucleotide sequence ID" value="NZ_JAPNKA010000001.1"/>
</dbReference>
<dbReference type="EMBL" id="JAPNKA010000001">
    <property type="protein sequence ID" value="MCY1079690.1"/>
    <property type="molecule type" value="Genomic_DNA"/>
</dbReference>
<dbReference type="SUPFAM" id="SSF52540">
    <property type="entry name" value="P-loop containing nucleoside triphosphate hydrolases"/>
    <property type="match status" value="1"/>
</dbReference>
<dbReference type="SMART" id="SM00382">
    <property type="entry name" value="AAA"/>
    <property type="match status" value="1"/>
</dbReference>
<dbReference type="InterPro" id="IPR027417">
    <property type="entry name" value="P-loop_NTPase"/>
</dbReference>
<dbReference type="Gene3D" id="3.40.50.300">
    <property type="entry name" value="P-loop containing nucleotide triphosphate hydrolases"/>
    <property type="match status" value="1"/>
</dbReference>
<keyword evidence="2" id="KW-0067">ATP-binding</keyword>
<evidence type="ECO:0000313" key="3">
    <source>
        <dbReference type="Proteomes" id="UP001207654"/>
    </source>
</evidence>
<dbReference type="Proteomes" id="UP001207654">
    <property type="component" value="Unassembled WGS sequence"/>
</dbReference>